<protein>
    <submittedName>
        <fullName evidence="2">BZ3500_MvSof-1268-A1-R1_Chr2-2g04790 protein</fullName>
    </submittedName>
</protein>
<dbReference type="Pfam" id="PF20209">
    <property type="entry name" value="DUF6570"/>
    <property type="match status" value="1"/>
</dbReference>
<evidence type="ECO:0000313" key="3">
    <source>
        <dbReference type="Proteomes" id="UP000249723"/>
    </source>
</evidence>
<name>A0A2X0M6U9_9BASI</name>
<dbReference type="Proteomes" id="UP000249723">
    <property type="component" value="Unassembled WGS sequence"/>
</dbReference>
<accession>A0A2X0M6U9</accession>
<dbReference type="InterPro" id="IPR046700">
    <property type="entry name" value="DUF6570"/>
</dbReference>
<dbReference type="OrthoDB" id="432234at2759"/>
<evidence type="ECO:0000313" key="2">
    <source>
        <dbReference type="EMBL" id="SCZ87324.1"/>
    </source>
</evidence>
<gene>
    <name evidence="2" type="ORF">BZ3500_MVSOF-1268-A1-R1_CHR2-2G04790</name>
</gene>
<dbReference type="EMBL" id="FMWP01000010">
    <property type="protein sequence ID" value="SCZ87324.1"/>
    <property type="molecule type" value="Genomic_DNA"/>
</dbReference>
<organism evidence="2 3">
    <name type="scientific">Microbotryum saponariae</name>
    <dbReference type="NCBI Taxonomy" id="289078"/>
    <lineage>
        <taxon>Eukaryota</taxon>
        <taxon>Fungi</taxon>
        <taxon>Dikarya</taxon>
        <taxon>Basidiomycota</taxon>
        <taxon>Pucciniomycotina</taxon>
        <taxon>Microbotryomycetes</taxon>
        <taxon>Microbotryales</taxon>
        <taxon>Microbotryaceae</taxon>
        <taxon>Microbotryum</taxon>
    </lineage>
</organism>
<sequence>MSLLFDLVHLRTIEVTPQSSNLDNVLSLAWTTSDSRRSSRRTDQAQYIYSGPLLRNSPVSVLDDVVIKCSLGQLVRSNINFSIDLLKELCRAHHVEGYSRRNPLAKELFLQALLWQCDPHCNACSNGVFGHNVRWVPEDDMKREESGIWKVLTNSTLRTDLRPPTYDFSAWRGALIDPRGPPTKPPRSLSNGFYRALDQVPANVRECFSNASQLERLVTARARAYKIVYKLTRFGDPKAQQKFTRGNTLIFSQNTASFTDVLPMSVEELADSVCVLFCGGSPNLAELDKCRPMIVKQSRIQKMLRWLINESKNPAYSAVAFDGERLAQLVRRSSGDAPLWESSDELLLSKLWPHLDPFGLVGFCVERDVKISLDDHSSCSIPSCLQCSLTFVAAANRSTRRHANWFVKSICTGSTSDSVDQCVNSAVRGPASVSRLADTGLHSTSFRGLARHSMNPVETEAQAFPSFSLLLFAPYPSHLIPSPIISSQLMKEAPTPLADGERTALSVDDVDRLAAIRSWPRTRLR</sequence>
<proteinExistence type="predicted"/>
<dbReference type="AlphaFoldDB" id="A0A2X0M6U9"/>
<feature type="domain" description="DUF6570" evidence="1">
    <location>
        <begin position="183"/>
        <end position="326"/>
    </location>
</feature>
<keyword evidence="3" id="KW-1185">Reference proteome</keyword>
<reference evidence="3" key="1">
    <citation type="submission" date="2016-10" db="EMBL/GenBank/DDBJ databases">
        <authorList>
            <person name="Jeantristanb JTB J.-T."/>
            <person name="Ricardo R."/>
        </authorList>
    </citation>
    <scope>NUCLEOTIDE SEQUENCE [LARGE SCALE GENOMIC DNA]</scope>
</reference>
<evidence type="ECO:0000259" key="1">
    <source>
        <dbReference type="Pfam" id="PF20209"/>
    </source>
</evidence>